<dbReference type="RefSeq" id="WP_152893928.1">
    <property type="nucleotide sequence ID" value="NZ_VJZD01000208.1"/>
</dbReference>
<keyword evidence="3" id="KW-1185">Reference proteome</keyword>
<dbReference type="OrthoDB" id="4237521at2"/>
<reference evidence="2 3" key="1">
    <citation type="submission" date="2019-07" db="EMBL/GenBank/DDBJ databases">
        <title>New species of Amycolatopsis and Streptomyces.</title>
        <authorList>
            <person name="Duangmal K."/>
            <person name="Teo W.F.A."/>
            <person name="Lipun K."/>
        </authorList>
    </citation>
    <scope>NUCLEOTIDE SEQUENCE [LARGE SCALE GENOMIC DNA]</scope>
    <source>
        <strain evidence="2 3">NBRC 109810</strain>
    </source>
</reference>
<gene>
    <name evidence="2" type="ORF">FNH09_35080</name>
</gene>
<dbReference type="AlphaFoldDB" id="A0A5N8VLX8"/>
<name>A0A5N8VLX8_9ACTN</name>
<protein>
    <submittedName>
        <fullName evidence="2">Uncharacterized protein</fullName>
    </submittedName>
</protein>
<sequence>MTQRKNNYRAALHRDPAEPGSSPTRATTLSTRFVRITIELEPEAARSLDRWTAPAVTLLSHTRTTALHLLSAFTHAASASTADRPS</sequence>
<organism evidence="2 3">
    <name type="scientific">Streptomyces adustus</name>
    <dbReference type="NCBI Taxonomy" id="1609272"/>
    <lineage>
        <taxon>Bacteria</taxon>
        <taxon>Bacillati</taxon>
        <taxon>Actinomycetota</taxon>
        <taxon>Actinomycetes</taxon>
        <taxon>Kitasatosporales</taxon>
        <taxon>Streptomycetaceae</taxon>
        <taxon>Streptomyces</taxon>
    </lineage>
</organism>
<comment type="caution">
    <text evidence="2">The sequence shown here is derived from an EMBL/GenBank/DDBJ whole genome shotgun (WGS) entry which is preliminary data.</text>
</comment>
<feature type="region of interest" description="Disordered" evidence="1">
    <location>
        <begin position="1"/>
        <end position="28"/>
    </location>
</feature>
<evidence type="ECO:0000313" key="2">
    <source>
        <dbReference type="EMBL" id="MPY36260.1"/>
    </source>
</evidence>
<proteinExistence type="predicted"/>
<dbReference type="Proteomes" id="UP000325849">
    <property type="component" value="Unassembled WGS sequence"/>
</dbReference>
<evidence type="ECO:0000256" key="1">
    <source>
        <dbReference type="SAM" id="MobiDB-lite"/>
    </source>
</evidence>
<accession>A0A5N8VLX8</accession>
<dbReference type="EMBL" id="VJZD01000208">
    <property type="protein sequence ID" value="MPY36260.1"/>
    <property type="molecule type" value="Genomic_DNA"/>
</dbReference>
<evidence type="ECO:0000313" key="3">
    <source>
        <dbReference type="Proteomes" id="UP000325849"/>
    </source>
</evidence>